<keyword evidence="7" id="KW-0443">Lipid metabolism</keyword>
<protein>
    <submittedName>
        <fullName evidence="11">3-hydroxyacyl-CoA dehydrogenase</fullName>
    </submittedName>
</protein>
<dbReference type="Gene3D" id="3.40.50.720">
    <property type="entry name" value="NAD(P)-binding Rossmann-like Domain"/>
    <property type="match status" value="1"/>
</dbReference>
<dbReference type="Pfam" id="PF00378">
    <property type="entry name" value="ECH_1"/>
    <property type="match status" value="1"/>
</dbReference>
<evidence type="ECO:0000256" key="5">
    <source>
        <dbReference type="ARBA" id="ARBA00023002"/>
    </source>
</evidence>
<dbReference type="Pfam" id="PF02737">
    <property type="entry name" value="3HCDH_N"/>
    <property type="match status" value="1"/>
</dbReference>
<comment type="caution">
    <text evidence="11">The sequence shown here is derived from an EMBL/GenBank/DDBJ whole genome shotgun (WGS) entry which is preliminary data.</text>
</comment>
<dbReference type="PANTHER" id="PTHR48075:SF7">
    <property type="entry name" value="3-HYDROXYACYL-COA DEHYDROGENASE-RELATED"/>
    <property type="match status" value="1"/>
</dbReference>
<evidence type="ECO:0000259" key="9">
    <source>
        <dbReference type="Pfam" id="PF00725"/>
    </source>
</evidence>
<comment type="pathway">
    <text evidence="1">Lipid metabolism; fatty acid beta-oxidation.</text>
</comment>
<dbReference type="OrthoDB" id="9771883at2"/>
<dbReference type="InterPro" id="IPR036291">
    <property type="entry name" value="NAD(P)-bd_dom_sf"/>
</dbReference>
<feature type="domain" description="3-hydroxyacyl-CoA dehydrogenase C-terminal" evidence="9">
    <location>
        <begin position="208"/>
        <end position="307"/>
    </location>
</feature>
<evidence type="ECO:0000256" key="8">
    <source>
        <dbReference type="ARBA" id="ARBA00049556"/>
    </source>
</evidence>
<dbReference type="SUPFAM" id="SSF52096">
    <property type="entry name" value="ClpP/crotonase"/>
    <property type="match status" value="1"/>
</dbReference>
<dbReference type="GO" id="GO:0003857">
    <property type="term" value="F:(3S)-3-hydroxyacyl-CoA dehydrogenase (NAD+) activity"/>
    <property type="evidence" value="ECO:0007669"/>
    <property type="project" value="UniProtKB-EC"/>
</dbReference>
<keyword evidence="12" id="KW-1185">Reference proteome</keyword>
<dbReference type="SUPFAM" id="SSF51735">
    <property type="entry name" value="NAD(P)-binding Rossmann-fold domains"/>
    <property type="match status" value="1"/>
</dbReference>
<dbReference type="GO" id="GO:0006635">
    <property type="term" value="P:fatty acid beta-oxidation"/>
    <property type="evidence" value="ECO:0007669"/>
    <property type="project" value="UniProtKB-UniPathway"/>
</dbReference>
<evidence type="ECO:0000256" key="7">
    <source>
        <dbReference type="ARBA" id="ARBA00023098"/>
    </source>
</evidence>
<keyword evidence="3" id="KW-0276">Fatty acid metabolism</keyword>
<evidence type="ECO:0000313" key="12">
    <source>
        <dbReference type="Proteomes" id="UP000256869"/>
    </source>
</evidence>
<dbReference type="AlphaFoldDB" id="A0A3D9I3X3"/>
<evidence type="ECO:0000259" key="10">
    <source>
        <dbReference type="Pfam" id="PF02737"/>
    </source>
</evidence>
<dbReference type="RefSeq" id="WP_115994488.1">
    <property type="nucleotide sequence ID" value="NZ_QRDY01000014.1"/>
</dbReference>
<dbReference type="Gene3D" id="3.90.226.10">
    <property type="entry name" value="2-enoyl-CoA Hydratase, Chain A, domain 1"/>
    <property type="match status" value="1"/>
</dbReference>
<evidence type="ECO:0000256" key="1">
    <source>
        <dbReference type="ARBA" id="ARBA00005005"/>
    </source>
</evidence>
<evidence type="ECO:0000256" key="3">
    <source>
        <dbReference type="ARBA" id="ARBA00022832"/>
    </source>
</evidence>
<evidence type="ECO:0000256" key="6">
    <source>
        <dbReference type="ARBA" id="ARBA00023027"/>
    </source>
</evidence>
<gene>
    <name evidence="11" type="ORF">DFP95_11443</name>
</gene>
<evidence type="ECO:0000313" key="11">
    <source>
        <dbReference type="EMBL" id="RED56269.1"/>
    </source>
</evidence>
<proteinExistence type="inferred from homology"/>
<comment type="catalytic activity">
    <reaction evidence="8">
        <text>a (3S)-3-hydroxyacyl-CoA + NAD(+) = a 3-oxoacyl-CoA + NADH + H(+)</text>
        <dbReference type="Rhea" id="RHEA:22432"/>
        <dbReference type="ChEBI" id="CHEBI:15378"/>
        <dbReference type="ChEBI" id="CHEBI:57318"/>
        <dbReference type="ChEBI" id="CHEBI:57540"/>
        <dbReference type="ChEBI" id="CHEBI:57945"/>
        <dbReference type="ChEBI" id="CHEBI:90726"/>
        <dbReference type="EC" id="1.1.1.35"/>
    </reaction>
</comment>
<keyword evidence="5" id="KW-0560">Oxidoreductase</keyword>
<dbReference type="EMBL" id="QRDY01000014">
    <property type="protein sequence ID" value="RED56269.1"/>
    <property type="molecule type" value="Genomic_DNA"/>
</dbReference>
<dbReference type="Proteomes" id="UP000256869">
    <property type="component" value="Unassembled WGS sequence"/>
</dbReference>
<evidence type="ECO:0000256" key="4">
    <source>
        <dbReference type="ARBA" id="ARBA00022963"/>
    </source>
</evidence>
<dbReference type="InterPro" id="IPR029045">
    <property type="entry name" value="ClpP/crotonase-like_dom_sf"/>
</dbReference>
<comment type="similarity">
    <text evidence="2">Belongs to the 3-hydroxyacyl-CoA dehydrogenase family.</text>
</comment>
<keyword evidence="6" id="KW-0520">NAD</keyword>
<dbReference type="PANTHER" id="PTHR48075">
    <property type="entry name" value="3-HYDROXYACYL-COA DEHYDROGENASE FAMILY PROTEIN"/>
    <property type="match status" value="1"/>
</dbReference>
<dbReference type="UniPathway" id="UPA00659"/>
<organism evidence="11 12">
    <name type="scientific">Cohnella lupini</name>
    <dbReference type="NCBI Taxonomy" id="1294267"/>
    <lineage>
        <taxon>Bacteria</taxon>
        <taxon>Bacillati</taxon>
        <taxon>Bacillota</taxon>
        <taxon>Bacilli</taxon>
        <taxon>Bacillales</taxon>
        <taxon>Paenibacillaceae</taxon>
        <taxon>Cohnella</taxon>
    </lineage>
</organism>
<feature type="domain" description="3-hydroxyacyl-CoA dehydrogenase NAD binding" evidence="10">
    <location>
        <begin position="7"/>
        <end position="205"/>
    </location>
</feature>
<feature type="domain" description="3-hydroxyacyl-CoA dehydrogenase C-terminal" evidence="9">
    <location>
        <begin position="382"/>
        <end position="420"/>
    </location>
</feature>
<accession>A0A3D9I3X3</accession>
<dbReference type="GO" id="GO:0070403">
    <property type="term" value="F:NAD+ binding"/>
    <property type="evidence" value="ECO:0007669"/>
    <property type="project" value="InterPro"/>
</dbReference>
<keyword evidence="4" id="KW-0442">Lipid degradation</keyword>
<dbReference type="CDD" id="cd06558">
    <property type="entry name" value="crotonase-like"/>
    <property type="match status" value="1"/>
</dbReference>
<dbReference type="InterPro" id="IPR008927">
    <property type="entry name" value="6-PGluconate_DH-like_C_sf"/>
</dbReference>
<dbReference type="InterPro" id="IPR006108">
    <property type="entry name" value="3HC_DH_C"/>
</dbReference>
<sequence length="798" mass="86918">MAANIRKAAVIGSGVMGASIAAQLANVGISSLLLDIVPTTLTPDEEAKGVSLEHPAVRNRLAANAIAKLPSLKPSPLYDDSFASRITPGNIEDHLSQIRNVDWVIEVVVENLAVKRELLRKIEEHWKPGIVVSSNTSGISINEMAEGCGELFKTHFLGTHFFNPPRYMKLMEVIPGENTDSDIVARIVEASERRLGKGVVIAKDTPNFIANRIGTYGLLVTLQAMVDKGFTVEEVDAVTGPAMGRPKSATFRTLDLVGLDTFVHVANNVFDKVDGGDEKLIFEPPQVLKDMVSRGWIGEKAGQGFYKKIKGEQGSEILSLDLSTMEYSGSKKPASAALEAAKTAKGAINKTKALLGAKDRYSELAWEILKKTLVYSASKVGEIAGSIADIDKAMRWGFNWELGPFELWDAIGLAKSVERMEAEGTVVPSWVKEWVAAGNSSFFLKENAKLLYFNDGKYREMDQSPEIISLATLKEQNKVIRGNGGASLIDIGNGVACLEFHSPNNAIGSDILTMIQQSVDEVRLNYDALIIANEGRHFCVGANIMLLLMEAQDEEWDEVDRIIRQFQNTMMKLKHFEKPVIAAPHLMTLGGGVEVCLPADEVCAYAETYYGLVEVGVGLIPAGGGCKEMALRISRANPKPEIDLQPFINDMFMTIGTAKVSTSANDAKQLGYFRPSDRVIANRDYLIYEAKQSALRFVQAGYDVAPAEKIRVVGADGKAVLKLGALAMKQSGYISDHDLLIAGKLAHVIAGGDVPSGTLVTEQYMLDLEREAFLSLCGEPKTQQRMQHMLAKGKALRN</sequence>
<dbReference type="Gene3D" id="1.10.1040.50">
    <property type="match status" value="1"/>
</dbReference>
<dbReference type="InterPro" id="IPR006176">
    <property type="entry name" value="3-OHacyl-CoA_DH_NAD-bd"/>
</dbReference>
<name>A0A3D9I3X3_9BACL</name>
<dbReference type="SUPFAM" id="SSF48179">
    <property type="entry name" value="6-phosphogluconate dehydrogenase C-terminal domain-like"/>
    <property type="match status" value="2"/>
</dbReference>
<reference evidence="11 12" key="1">
    <citation type="submission" date="2018-07" db="EMBL/GenBank/DDBJ databases">
        <title>Genomic Encyclopedia of Type Strains, Phase III (KMG-III): the genomes of soil and plant-associated and newly described type strains.</title>
        <authorList>
            <person name="Whitman W."/>
        </authorList>
    </citation>
    <scope>NUCLEOTIDE SEQUENCE [LARGE SCALE GENOMIC DNA]</scope>
    <source>
        <strain evidence="11 12">CECT 8236</strain>
    </source>
</reference>
<dbReference type="Pfam" id="PF00725">
    <property type="entry name" value="3HCDH"/>
    <property type="match status" value="2"/>
</dbReference>
<dbReference type="InterPro" id="IPR001753">
    <property type="entry name" value="Enoyl-CoA_hydra/iso"/>
</dbReference>
<evidence type="ECO:0000256" key="2">
    <source>
        <dbReference type="ARBA" id="ARBA00009463"/>
    </source>
</evidence>